<accession>A0A1W2AS76</accession>
<dbReference type="Proteomes" id="UP000192393">
    <property type="component" value="Unassembled WGS sequence"/>
</dbReference>
<dbReference type="GO" id="GO:0003677">
    <property type="term" value="F:DNA binding"/>
    <property type="evidence" value="ECO:0007669"/>
    <property type="project" value="UniProtKB-KW"/>
</dbReference>
<keyword evidence="4" id="KW-1185">Reference proteome</keyword>
<dbReference type="STRING" id="1434700.SAMN06296427_10530"/>
<reference evidence="3 4" key="1">
    <citation type="submission" date="2017-04" db="EMBL/GenBank/DDBJ databases">
        <authorList>
            <person name="Afonso C.L."/>
            <person name="Miller P.J."/>
            <person name="Scott M.A."/>
            <person name="Spackman E."/>
            <person name="Goraichik I."/>
            <person name="Dimitrov K.M."/>
            <person name="Suarez D.L."/>
            <person name="Swayne D.E."/>
        </authorList>
    </citation>
    <scope>NUCLEOTIDE SEQUENCE [LARGE SCALE GENOMIC DNA]</scope>
    <source>
        <strain evidence="3 4">CGMCC 1.12708</strain>
    </source>
</reference>
<dbReference type="Pfam" id="PF12844">
    <property type="entry name" value="HTH_19"/>
    <property type="match status" value="1"/>
</dbReference>
<dbReference type="SMART" id="SM00530">
    <property type="entry name" value="HTH_XRE"/>
    <property type="match status" value="1"/>
</dbReference>
<dbReference type="PROSITE" id="PS50943">
    <property type="entry name" value="HTH_CROC1"/>
    <property type="match status" value="1"/>
</dbReference>
<dbReference type="AlphaFoldDB" id="A0A1W2AS76"/>
<dbReference type="OrthoDB" id="3831186at2"/>
<feature type="domain" description="HTH cro/C1-type" evidence="2">
    <location>
        <begin position="8"/>
        <end position="62"/>
    </location>
</feature>
<dbReference type="PANTHER" id="PTHR46558:SF11">
    <property type="entry name" value="HTH-TYPE TRANSCRIPTIONAL REGULATOR XRE"/>
    <property type="match status" value="1"/>
</dbReference>
<dbReference type="RefSeq" id="WP_084017239.1">
    <property type="nucleotide sequence ID" value="NZ_FWXS01000005.1"/>
</dbReference>
<evidence type="ECO:0000259" key="2">
    <source>
        <dbReference type="PROSITE" id="PS50943"/>
    </source>
</evidence>
<evidence type="ECO:0000313" key="4">
    <source>
        <dbReference type="Proteomes" id="UP000192393"/>
    </source>
</evidence>
<dbReference type="Gene3D" id="1.10.260.40">
    <property type="entry name" value="lambda repressor-like DNA-binding domains"/>
    <property type="match status" value="1"/>
</dbReference>
<dbReference type="InterPro" id="IPR010982">
    <property type="entry name" value="Lambda_DNA-bd_dom_sf"/>
</dbReference>
<organism evidence="3 4">
    <name type="scientific">Moheibacter sediminis</name>
    <dbReference type="NCBI Taxonomy" id="1434700"/>
    <lineage>
        <taxon>Bacteria</taxon>
        <taxon>Pseudomonadati</taxon>
        <taxon>Bacteroidota</taxon>
        <taxon>Flavobacteriia</taxon>
        <taxon>Flavobacteriales</taxon>
        <taxon>Weeksellaceae</taxon>
        <taxon>Moheibacter</taxon>
    </lineage>
</organism>
<sequence>MSFLGQNIKKLRQVKGLSQQAFAEIFELKRNNISSYEEKRAEPKLEYVIKIANYFGIPLNDFIEKPLSVNEILKFGDYFEETNVNKFKNLTDIPFLNRENLTKHEDFLQNLNLLPQIKFPIYSKNELIALEMDSSISHHSEFVNPDGSILFFKNIDLNNLHLISTDSFGLIWSENEFFLGKFKIIENSISLELNDWKSIKLNTNKPQNFWIQYGVYNKVMDL</sequence>
<proteinExistence type="predicted"/>
<name>A0A1W2AS76_9FLAO</name>
<evidence type="ECO:0000256" key="1">
    <source>
        <dbReference type="ARBA" id="ARBA00023125"/>
    </source>
</evidence>
<dbReference type="PANTHER" id="PTHR46558">
    <property type="entry name" value="TRACRIPTIONAL REGULATORY PROTEIN-RELATED-RELATED"/>
    <property type="match status" value="1"/>
</dbReference>
<dbReference type="EMBL" id="FWXS01000005">
    <property type="protein sequence ID" value="SMC63370.1"/>
    <property type="molecule type" value="Genomic_DNA"/>
</dbReference>
<evidence type="ECO:0000313" key="3">
    <source>
        <dbReference type="EMBL" id="SMC63370.1"/>
    </source>
</evidence>
<protein>
    <submittedName>
        <fullName evidence="3">Helix-turn-helix</fullName>
    </submittedName>
</protein>
<dbReference type="InterPro" id="IPR001387">
    <property type="entry name" value="Cro/C1-type_HTH"/>
</dbReference>
<gene>
    <name evidence="3" type="ORF">SAMN06296427_10530</name>
</gene>
<keyword evidence="1" id="KW-0238">DNA-binding</keyword>
<dbReference type="SUPFAM" id="SSF47413">
    <property type="entry name" value="lambda repressor-like DNA-binding domains"/>
    <property type="match status" value="1"/>
</dbReference>
<dbReference type="CDD" id="cd00093">
    <property type="entry name" value="HTH_XRE"/>
    <property type="match status" value="1"/>
</dbReference>